<dbReference type="EMBL" id="VSSQ01018568">
    <property type="protein sequence ID" value="MPM61872.1"/>
    <property type="molecule type" value="Genomic_DNA"/>
</dbReference>
<gene>
    <name evidence="2" type="ORF">SDC9_108735</name>
</gene>
<dbReference type="AlphaFoldDB" id="A0A645B8X7"/>
<protein>
    <submittedName>
        <fullName evidence="2">Uncharacterized protein</fullName>
    </submittedName>
</protein>
<feature type="compositionally biased region" description="Low complexity" evidence="1">
    <location>
        <begin position="65"/>
        <end position="75"/>
    </location>
</feature>
<feature type="region of interest" description="Disordered" evidence="1">
    <location>
        <begin position="43"/>
        <end position="75"/>
    </location>
</feature>
<sequence>MRLRLFDQIPAVWRNRQYSRLPISFVPSFRTARSAGIGSGIGFMSRNTRNRRPATASDSGDPWVSSRGSGAPAASIPASSRIRTRMFCIADAIFSFSVVRNYRSTRAAAPFMSFLTSSSVAIEVSPGVVMASAPCAAPQLTANSMPSPLISP</sequence>
<proteinExistence type="predicted"/>
<accession>A0A645B8X7</accession>
<evidence type="ECO:0000256" key="1">
    <source>
        <dbReference type="SAM" id="MobiDB-lite"/>
    </source>
</evidence>
<name>A0A645B8X7_9ZZZZ</name>
<evidence type="ECO:0000313" key="2">
    <source>
        <dbReference type="EMBL" id="MPM61872.1"/>
    </source>
</evidence>
<organism evidence="2">
    <name type="scientific">bioreactor metagenome</name>
    <dbReference type="NCBI Taxonomy" id="1076179"/>
    <lineage>
        <taxon>unclassified sequences</taxon>
        <taxon>metagenomes</taxon>
        <taxon>ecological metagenomes</taxon>
    </lineage>
</organism>
<reference evidence="2" key="1">
    <citation type="submission" date="2019-08" db="EMBL/GenBank/DDBJ databases">
        <authorList>
            <person name="Kucharzyk K."/>
            <person name="Murdoch R.W."/>
            <person name="Higgins S."/>
            <person name="Loffler F."/>
        </authorList>
    </citation>
    <scope>NUCLEOTIDE SEQUENCE</scope>
</reference>
<comment type="caution">
    <text evidence="2">The sequence shown here is derived from an EMBL/GenBank/DDBJ whole genome shotgun (WGS) entry which is preliminary data.</text>
</comment>